<sequence>MTAVAVNRGGGRPSKGLRKFIGFRTPEHTADGIAKVAAHRGLTVTEYVLSVVEPKLKEDLAALDQDDYQQELPIRIAS</sequence>
<protein>
    <submittedName>
        <fullName evidence="1">Uncharacterized protein</fullName>
    </submittedName>
</protein>
<evidence type="ECO:0000313" key="1">
    <source>
        <dbReference type="EMBL" id="RAM37249.1"/>
    </source>
</evidence>
<proteinExistence type="predicted"/>
<gene>
    <name evidence="1" type="ORF">DBZ45_10510</name>
</gene>
<evidence type="ECO:0000313" key="2">
    <source>
        <dbReference type="Proteomes" id="UP000249166"/>
    </source>
</evidence>
<dbReference type="AlphaFoldDB" id="A0A328HF44"/>
<name>A0A328HF44_ARTGO</name>
<dbReference type="EMBL" id="QLNP01000074">
    <property type="protein sequence ID" value="RAM37249.1"/>
    <property type="molecule type" value="Genomic_DNA"/>
</dbReference>
<dbReference type="RefSeq" id="WP_087874225.1">
    <property type="nucleotide sequence ID" value="NZ_MYFE01000646.1"/>
</dbReference>
<dbReference type="Proteomes" id="UP000249166">
    <property type="component" value="Unassembled WGS sequence"/>
</dbReference>
<reference evidence="1 2" key="1">
    <citation type="submission" date="2018-04" db="EMBL/GenBank/DDBJ databases">
        <title>Bacteria isolated from cave deposits of Manipur.</title>
        <authorList>
            <person name="Sahoo D."/>
            <person name="Sarangthem I."/>
            <person name="Nandeibam J."/>
        </authorList>
    </citation>
    <scope>NUCLEOTIDE SEQUENCE [LARGE SCALE GENOMIC DNA]</scope>
    <source>
        <strain evidence="2">mrc11</strain>
    </source>
</reference>
<accession>A0A328HF44</accession>
<comment type="caution">
    <text evidence="1">The sequence shown here is derived from an EMBL/GenBank/DDBJ whole genome shotgun (WGS) entry which is preliminary data.</text>
</comment>
<organism evidence="1 2">
    <name type="scientific">Arthrobacter globiformis</name>
    <dbReference type="NCBI Taxonomy" id="1665"/>
    <lineage>
        <taxon>Bacteria</taxon>
        <taxon>Bacillati</taxon>
        <taxon>Actinomycetota</taxon>
        <taxon>Actinomycetes</taxon>
        <taxon>Micrococcales</taxon>
        <taxon>Micrococcaceae</taxon>
        <taxon>Arthrobacter</taxon>
    </lineage>
</organism>
<dbReference type="OrthoDB" id="4950620at2"/>